<dbReference type="AlphaFoldDB" id="A0A848DTQ1"/>
<feature type="transmembrane region" description="Helical" evidence="2">
    <location>
        <begin position="6"/>
        <end position="27"/>
    </location>
</feature>
<sequence length="71" mass="7491">MTTETLWIVVAVIAAVLLIALILGLVIGRRRRISLREADELERETGPEGKPPPRGGTYQAGGGFNFSAGAG</sequence>
<keyword evidence="2" id="KW-1133">Transmembrane helix</keyword>
<organism evidence="3 4">
    <name type="scientific">Pseudonocardia bannensis</name>
    <dbReference type="NCBI Taxonomy" id="630973"/>
    <lineage>
        <taxon>Bacteria</taxon>
        <taxon>Bacillati</taxon>
        <taxon>Actinomycetota</taxon>
        <taxon>Actinomycetes</taxon>
        <taxon>Pseudonocardiales</taxon>
        <taxon>Pseudonocardiaceae</taxon>
        <taxon>Pseudonocardia</taxon>
    </lineage>
</organism>
<gene>
    <name evidence="3" type="ORF">HF519_29400</name>
</gene>
<dbReference type="EMBL" id="JAAXKZ010000216">
    <property type="protein sequence ID" value="NMH95584.1"/>
    <property type="molecule type" value="Genomic_DNA"/>
</dbReference>
<protein>
    <submittedName>
        <fullName evidence="3">Signal recognition particle-docking protein FtsY</fullName>
    </submittedName>
</protein>
<comment type="caution">
    <text evidence="3">The sequence shown here is derived from an EMBL/GenBank/DDBJ whole genome shotgun (WGS) entry which is preliminary data.</text>
</comment>
<name>A0A848DTQ1_9PSEU</name>
<keyword evidence="4" id="KW-1185">Reference proteome</keyword>
<proteinExistence type="predicted"/>
<evidence type="ECO:0000313" key="4">
    <source>
        <dbReference type="Proteomes" id="UP000586918"/>
    </source>
</evidence>
<feature type="compositionally biased region" description="Basic and acidic residues" evidence="1">
    <location>
        <begin position="37"/>
        <end position="47"/>
    </location>
</feature>
<reference evidence="3 4" key="1">
    <citation type="submission" date="2020-04" db="EMBL/GenBank/DDBJ databases">
        <authorList>
            <person name="Klaysubun C."/>
            <person name="Duangmal K."/>
            <person name="Lipun K."/>
        </authorList>
    </citation>
    <scope>NUCLEOTIDE SEQUENCE [LARGE SCALE GENOMIC DNA]</scope>
    <source>
        <strain evidence="3 4">DSM 45300</strain>
    </source>
</reference>
<evidence type="ECO:0000313" key="3">
    <source>
        <dbReference type="EMBL" id="NMH95584.1"/>
    </source>
</evidence>
<keyword evidence="2" id="KW-0472">Membrane</keyword>
<evidence type="ECO:0000256" key="2">
    <source>
        <dbReference type="SAM" id="Phobius"/>
    </source>
</evidence>
<feature type="non-terminal residue" evidence="3">
    <location>
        <position position="71"/>
    </location>
</feature>
<feature type="compositionally biased region" description="Gly residues" evidence="1">
    <location>
        <begin position="58"/>
        <end position="71"/>
    </location>
</feature>
<keyword evidence="2" id="KW-0812">Transmembrane</keyword>
<feature type="region of interest" description="Disordered" evidence="1">
    <location>
        <begin position="37"/>
        <end position="71"/>
    </location>
</feature>
<dbReference type="Proteomes" id="UP000586918">
    <property type="component" value="Unassembled WGS sequence"/>
</dbReference>
<evidence type="ECO:0000256" key="1">
    <source>
        <dbReference type="SAM" id="MobiDB-lite"/>
    </source>
</evidence>
<accession>A0A848DTQ1</accession>